<dbReference type="InterPro" id="IPR047964">
    <property type="entry name" value="EFR1-like"/>
</dbReference>
<evidence type="ECO:0000256" key="1">
    <source>
        <dbReference type="ARBA" id="ARBA00001966"/>
    </source>
</evidence>
<dbReference type="Pfam" id="PF13237">
    <property type="entry name" value="Fer4_10"/>
    <property type="match status" value="1"/>
</dbReference>
<dbReference type="InterPro" id="IPR017900">
    <property type="entry name" value="4Fe4S_Fe_S_CS"/>
</dbReference>
<reference evidence="9 10" key="1">
    <citation type="submission" date="2022-04" db="EMBL/GenBank/DDBJ databases">
        <title>Genome sequence of C. roseum typestrain.</title>
        <authorList>
            <person name="Poehlein A."/>
            <person name="Schoch T."/>
            <person name="Duerre P."/>
            <person name="Daniel R."/>
        </authorList>
    </citation>
    <scope>NUCLEOTIDE SEQUENCE [LARGE SCALE GENOMIC DNA]</scope>
    <source>
        <strain evidence="9 10">DSM 7320</strain>
    </source>
</reference>
<accession>A0A1S8KZ38</accession>
<dbReference type="EMBL" id="CP096983">
    <property type="protein sequence ID" value="URZ12690.1"/>
    <property type="molecule type" value="Genomic_DNA"/>
</dbReference>
<keyword evidence="6" id="KW-0408">Iron</keyword>
<dbReference type="InterPro" id="IPR029039">
    <property type="entry name" value="Flavoprotein-like_sf"/>
</dbReference>
<dbReference type="Gene3D" id="3.30.70.20">
    <property type="match status" value="1"/>
</dbReference>
<dbReference type="SUPFAM" id="SSF54862">
    <property type="entry name" value="4Fe-4S ferredoxins"/>
    <property type="match status" value="1"/>
</dbReference>
<dbReference type="AlphaFoldDB" id="A0A1S8KZ38"/>
<proteinExistence type="predicted"/>
<dbReference type="GO" id="GO:0046872">
    <property type="term" value="F:metal ion binding"/>
    <property type="evidence" value="ECO:0007669"/>
    <property type="project" value="UniProtKB-KW"/>
</dbReference>
<organism evidence="9 10">
    <name type="scientific">Clostridium felsineum</name>
    <dbReference type="NCBI Taxonomy" id="36839"/>
    <lineage>
        <taxon>Bacteria</taxon>
        <taxon>Bacillati</taxon>
        <taxon>Bacillota</taxon>
        <taxon>Clostridia</taxon>
        <taxon>Eubacteriales</taxon>
        <taxon>Clostridiaceae</taxon>
        <taxon>Clostridium</taxon>
    </lineage>
</organism>
<dbReference type="KEGG" id="crw:CROST_034130"/>
<comment type="function">
    <text evidence="2">Ferredoxins are iron-sulfur proteins that transfer electrons in a wide variety of metabolic reactions.</text>
</comment>
<dbReference type="NCBIfam" id="NF038196">
    <property type="entry name" value="ferrodoxin_EFR1"/>
    <property type="match status" value="1"/>
</dbReference>
<protein>
    <recommendedName>
        <fullName evidence="3">Ferredoxin</fullName>
    </recommendedName>
</protein>
<keyword evidence="7" id="KW-0411">Iron-sulfur</keyword>
<evidence type="ECO:0000256" key="7">
    <source>
        <dbReference type="ARBA" id="ARBA00023014"/>
    </source>
</evidence>
<evidence type="ECO:0000256" key="2">
    <source>
        <dbReference type="ARBA" id="ARBA00003532"/>
    </source>
</evidence>
<dbReference type="Gene3D" id="3.40.50.360">
    <property type="match status" value="1"/>
</dbReference>
<dbReference type="SUPFAM" id="SSF52218">
    <property type="entry name" value="Flavoproteins"/>
    <property type="match status" value="1"/>
</dbReference>
<dbReference type="InterPro" id="IPR017896">
    <property type="entry name" value="4Fe4S_Fe-S-bd"/>
</dbReference>
<feature type="domain" description="4Fe-4S ferredoxin-type" evidence="8">
    <location>
        <begin position="221"/>
        <end position="244"/>
    </location>
</feature>
<dbReference type="PROSITE" id="PS00198">
    <property type="entry name" value="4FE4S_FER_1"/>
    <property type="match status" value="2"/>
</dbReference>
<evidence type="ECO:0000256" key="3">
    <source>
        <dbReference type="ARBA" id="ARBA00013529"/>
    </source>
</evidence>
<dbReference type="RefSeq" id="WP_077833181.1">
    <property type="nucleotide sequence ID" value="NZ_CP096983.1"/>
</dbReference>
<evidence type="ECO:0000313" key="10">
    <source>
        <dbReference type="Proteomes" id="UP000190951"/>
    </source>
</evidence>
<name>A0A1S8KZ38_9CLOT</name>
<sequence length="249" mass="29056">MKGAIIYFSGTGNTLNVVNLVVKEFGEKNIECDKIDISKDNTVSKDYDFYVFASVIHVYVFPEIFTNWLKKNAPIVDNKRCIVLSVQAAYIGYGGRQVTKMLSSKGYDVMVVRSIPMPNNYYFNSFFKETPEQRKKEMKEEAILEVRNIVNKFLKDEGYIEKQSYIITTISKAVYPIALRHFNKWARKKLTVDYTRCTKCKKCEKECPTNNIIFQENIKFKDKCISCLRCVHKCPVNAFLYNNKHFNQM</sequence>
<evidence type="ECO:0000256" key="5">
    <source>
        <dbReference type="ARBA" id="ARBA00022723"/>
    </source>
</evidence>
<keyword evidence="4" id="KW-0004">4Fe-4S</keyword>
<evidence type="ECO:0000259" key="8">
    <source>
        <dbReference type="PROSITE" id="PS51379"/>
    </source>
</evidence>
<dbReference type="InterPro" id="IPR050157">
    <property type="entry name" value="PSI_iron-sulfur_center"/>
</dbReference>
<dbReference type="GO" id="GO:0051539">
    <property type="term" value="F:4 iron, 4 sulfur cluster binding"/>
    <property type="evidence" value="ECO:0007669"/>
    <property type="project" value="UniProtKB-KW"/>
</dbReference>
<evidence type="ECO:0000313" key="9">
    <source>
        <dbReference type="EMBL" id="URZ12690.1"/>
    </source>
</evidence>
<evidence type="ECO:0000256" key="6">
    <source>
        <dbReference type="ARBA" id="ARBA00023004"/>
    </source>
</evidence>
<feature type="domain" description="4Fe-4S ferredoxin-type" evidence="8">
    <location>
        <begin position="188"/>
        <end position="217"/>
    </location>
</feature>
<dbReference type="STRING" id="84029.CROST_40570"/>
<evidence type="ECO:0000256" key="4">
    <source>
        <dbReference type="ARBA" id="ARBA00022485"/>
    </source>
</evidence>
<keyword evidence="5" id="KW-0479">Metal-binding</keyword>
<gene>
    <name evidence="9" type="ORF">CROST_034130</name>
</gene>
<dbReference type="PANTHER" id="PTHR24960:SF79">
    <property type="entry name" value="PHOTOSYSTEM I IRON-SULFUR CENTER"/>
    <property type="match status" value="1"/>
</dbReference>
<comment type="cofactor">
    <cofactor evidence="1">
        <name>[4Fe-4S] cluster</name>
        <dbReference type="ChEBI" id="CHEBI:49883"/>
    </cofactor>
</comment>
<dbReference type="Proteomes" id="UP000190951">
    <property type="component" value="Chromosome"/>
</dbReference>
<dbReference type="PROSITE" id="PS51379">
    <property type="entry name" value="4FE4S_FER_2"/>
    <property type="match status" value="2"/>
</dbReference>
<keyword evidence="10" id="KW-1185">Reference proteome</keyword>
<dbReference type="PANTHER" id="PTHR24960">
    <property type="entry name" value="PHOTOSYSTEM I IRON-SULFUR CENTER-RELATED"/>
    <property type="match status" value="1"/>
</dbReference>